<dbReference type="EMBL" id="AJVK01015825">
    <property type="status" value="NOT_ANNOTATED_CDS"/>
    <property type="molecule type" value="Genomic_DNA"/>
</dbReference>
<protein>
    <submittedName>
        <fullName evidence="1">Uncharacterized protein</fullName>
    </submittedName>
</protein>
<dbReference type="VEuPathDB" id="VectorBase:PPAI008432"/>
<dbReference type="EnsemblMetazoa" id="PPAI008432-RA">
    <property type="protein sequence ID" value="PPAI008432-PA"/>
    <property type="gene ID" value="PPAI008432"/>
</dbReference>
<accession>A0A1B0DJK8</accession>
<organism evidence="1 2">
    <name type="scientific">Phlebotomus papatasi</name>
    <name type="common">Sandfly</name>
    <dbReference type="NCBI Taxonomy" id="29031"/>
    <lineage>
        <taxon>Eukaryota</taxon>
        <taxon>Metazoa</taxon>
        <taxon>Ecdysozoa</taxon>
        <taxon>Arthropoda</taxon>
        <taxon>Hexapoda</taxon>
        <taxon>Insecta</taxon>
        <taxon>Pterygota</taxon>
        <taxon>Neoptera</taxon>
        <taxon>Endopterygota</taxon>
        <taxon>Diptera</taxon>
        <taxon>Nematocera</taxon>
        <taxon>Psychodoidea</taxon>
        <taxon>Psychodidae</taxon>
        <taxon>Phlebotomus</taxon>
        <taxon>Phlebotomus</taxon>
    </lineage>
</organism>
<dbReference type="Proteomes" id="UP000092462">
    <property type="component" value="Unassembled WGS sequence"/>
</dbReference>
<name>A0A1B0DJK8_PHLPP</name>
<keyword evidence="2" id="KW-1185">Reference proteome</keyword>
<sequence length="62" mass="7000">MCAICDCFCATDEDEEEREPVFSEDNATMTDADVVYRCPIILEPRDGLSIRVLGEILPTCER</sequence>
<proteinExistence type="predicted"/>
<dbReference type="AlphaFoldDB" id="A0A1B0DJK8"/>
<evidence type="ECO:0000313" key="2">
    <source>
        <dbReference type="Proteomes" id="UP000092462"/>
    </source>
</evidence>
<dbReference type="VEuPathDB" id="VectorBase:PPAPM1_000346"/>
<reference evidence="1" key="1">
    <citation type="submission" date="2022-08" db="UniProtKB">
        <authorList>
            <consortium name="EnsemblMetazoa"/>
        </authorList>
    </citation>
    <scope>IDENTIFICATION</scope>
    <source>
        <strain evidence="1">Israel</strain>
    </source>
</reference>
<evidence type="ECO:0000313" key="1">
    <source>
        <dbReference type="EnsemblMetazoa" id="PPAI008432-PA"/>
    </source>
</evidence>